<evidence type="ECO:0000313" key="10">
    <source>
        <dbReference type="EMBL" id="AJT50724.1"/>
    </source>
</evidence>
<feature type="transmembrane region" description="Helical" evidence="9">
    <location>
        <begin position="52"/>
        <end position="74"/>
    </location>
</feature>
<evidence type="ECO:0000313" key="11">
    <source>
        <dbReference type="Proteomes" id="UP000003645"/>
    </source>
</evidence>
<gene>
    <name evidence="10" type="ORF">LBLM1_06675</name>
</gene>
<comment type="function">
    <text evidence="8">Probably a riboflavin-binding protein that interacts with the energy-coupling factor (ECF) ABC-transporter complex.</text>
</comment>
<dbReference type="GO" id="GO:0032217">
    <property type="term" value="F:riboflavin transmembrane transporter activity"/>
    <property type="evidence" value="ECO:0007669"/>
    <property type="project" value="UniProtKB-UniRule"/>
</dbReference>
<keyword evidence="6 9" id="KW-1133">Transmembrane helix</keyword>
<protein>
    <recommendedName>
        <fullName evidence="8">Riboflavin transporter</fullName>
    </recommendedName>
</protein>
<organism evidence="10 11">
    <name type="scientific">Limosilactobacillus mucosae LM1</name>
    <dbReference type="NCBI Taxonomy" id="1130798"/>
    <lineage>
        <taxon>Bacteria</taxon>
        <taxon>Bacillati</taxon>
        <taxon>Bacillota</taxon>
        <taxon>Bacilli</taxon>
        <taxon>Lactobacillales</taxon>
        <taxon>Lactobacillaceae</taxon>
        <taxon>Limosilactobacillus</taxon>
    </lineage>
</organism>
<keyword evidence="7 8" id="KW-0472">Membrane</keyword>
<dbReference type="GO" id="GO:0005886">
    <property type="term" value="C:plasma membrane"/>
    <property type="evidence" value="ECO:0007669"/>
    <property type="project" value="UniProtKB-SubCell"/>
</dbReference>
<sequence length="191" mass="20510">MTVSSIRIQRLAGIACLSALAFVLMMLEFPIIPVAAYLKLDFSDVPVLLGTLIYGPVSGIIIAAVKCLIHALVYGFSIGELLGVGSDFISSLALLLPFAWAAKRTSLKPAQRYLLGTGAGMLTLTVIMSLLNLWVLTPLYMKIWGWKPTMPIASLVAIGVVPFNIIKGLLVGGVSSLLAMRLANWLAKHQM</sequence>
<keyword evidence="5 9" id="KW-0812">Transmembrane</keyword>
<dbReference type="EMBL" id="CP011013">
    <property type="protein sequence ID" value="AJT50724.1"/>
    <property type="molecule type" value="Genomic_DNA"/>
</dbReference>
<evidence type="ECO:0000256" key="5">
    <source>
        <dbReference type="ARBA" id="ARBA00022692"/>
    </source>
</evidence>
<evidence type="ECO:0000256" key="2">
    <source>
        <dbReference type="ARBA" id="ARBA00005540"/>
    </source>
</evidence>
<dbReference type="OrthoDB" id="9809216at2"/>
<name>A0A0D4CKY9_LIMMU</name>
<dbReference type="Pfam" id="PF12822">
    <property type="entry name" value="ECF_trnsprt"/>
    <property type="match status" value="1"/>
</dbReference>
<dbReference type="PANTHER" id="PTHR38438">
    <property type="entry name" value="RIBOFLAVIN TRANSPORTER RIBU"/>
    <property type="match status" value="1"/>
</dbReference>
<dbReference type="Proteomes" id="UP000003645">
    <property type="component" value="Chromosome"/>
</dbReference>
<accession>A0A0D4CKY9</accession>
<evidence type="ECO:0000256" key="4">
    <source>
        <dbReference type="ARBA" id="ARBA00022475"/>
    </source>
</evidence>
<dbReference type="PANTHER" id="PTHR38438:SF1">
    <property type="entry name" value="RIBOFLAVIN TRANSPORTER RIBU"/>
    <property type="match status" value="1"/>
</dbReference>
<evidence type="ECO:0000256" key="3">
    <source>
        <dbReference type="ARBA" id="ARBA00022448"/>
    </source>
</evidence>
<dbReference type="STRING" id="1130798.LBLM1_06675"/>
<dbReference type="Gene3D" id="1.10.1760.20">
    <property type="match status" value="1"/>
</dbReference>
<keyword evidence="4 8" id="KW-1003">Cell membrane</keyword>
<dbReference type="AlphaFoldDB" id="A0A0D4CKY9"/>
<evidence type="ECO:0000256" key="6">
    <source>
        <dbReference type="ARBA" id="ARBA00022989"/>
    </source>
</evidence>
<evidence type="ECO:0000256" key="8">
    <source>
        <dbReference type="PIRNR" id="PIRNR037778"/>
    </source>
</evidence>
<keyword evidence="3 8" id="KW-0813">Transport</keyword>
<dbReference type="KEGG" id="lmu:LBLM1_06675"/>
<dbReference type="PIRSF" id="PIRSF037778">
    <property type="entry name" value="UCP037778_transp_RibU"/>
    <property type="match status" value="1"/>
</dbReference>
<reference evidence="10 11" key="1">
    <citation type="journal article" date="2012" name="J. Bacteriol.">
        <title>Genome sequence of Lactobacillus mucosae LM1, isolated from piglet feces.</title>
        <authorList>
            <person name="Lee J.H."/>
            <person name="Valeriano V.D."/>
            <person name="Shin Y.R."/>
            <person name="Chae J.P."/>
            <person name="Kim G.B."/>
            <person name="Ham J.S."/>
            <person name="Chun J."/>
            <person name="Kang D.K."/>
        </authorList>
    </citation>
    <scope>NUCLEOTIDE SEQUENCE [LARGE SCALE GENOMIC DNA]</scope>
    <source>
        <strain evidence="10 11">LM1</strain>
    </source>
</reference>
<comment type="subcellular location">
    <subcellularLocation>
        <location evidence="1">Cell membrane</location>
        <topology evidence="1">Multi-pass membrane protein</topology>
    </subcellularLocation>
</comment>
<dbReference type="InterPro" id="IPR024529">
    <property type="entry name" value="ECF_trnsprt_substrate-spec"/>
</dbReference>
<evidence type="ECO:0000256" key="1">
    <source>
        <dbReference type="ARBA" id="ARBA00004651"/>
    </source>
</evidence>
<evidence type="ECO:0000256" key="7">
    <source>
        <dbReference type="ARBA" id="ARBA00023136"/>
    </source>
</evidence>
<comment type="similarity">
    <text evidence="2 8">Belongs to the prokaryotic riboflavin transporter (P-RFT) (TC 2.A.87) family.</text>
</comment>
<dbReference type="InterPro" id="IPR025720">
    <property type="entry name" value="RibU"/>
</dbReference>
<dbReference type="RefSeq" id="WP_033934759.1">
    <property type="nucleotide sequence ID" value="NZ_CP011013.1"/>
</dbReference>
<feature type="transmembrane region" description="Helical" evidence="9">
    <location>
        <begin position="113"/>
        <end position="136"/>
    </location>
</feature>
<keyword evidence="11" id="KW-1185">Reference proteome</keyword>
<evidence type="ECO:0000256" key="9">
    <source>
        <dbReference type="SAM" id="Phobius"/>
    </source>
</evidence>
<feature type="transmembrane region" description="Helical" evidence="9">
    <location>
        <begin position="12"/>
        <end position="32"/>
    </location>
</feature>
<feature type="transmembrane region" description="Helical" evidence="9">
    <location>
        <begin position="81"/>
        <end position="101"/>
    </location>
</feature>
<dbReference type="HOGENOM" id="CLU_086673_2_2_9"/>
<proteinExistence type="inferred from homology"/>